<feature type="transmembrane region" description="Helical" evidence="1">
    <location>
        <begin position="20"/>
        <end position="40"/>
    </location>
</feature>
<evidence type="ECO:0000256" key="1">
    <source>
        <dbReference type="SAM" id="Phobius"/>
    </source>
</evidence>
<dbReference type="EMBL" id="BSER01000009">
    <property type="protein sequence ID" value="GLJ95569.1"/>
    <property type="molecule type" value="Genomic_DNA"/>
</dbReference>
<reference evidence="2" key="2">
    <citation type="submission" date="2023-01" db="EMBL/GenBank/DDBJ databases">
        <authorList>
            <person name="Sun Q."/>
            <person name="Evtushenko L."/>
        </authorList>
    </citation>
    <scope>NUCLEOTIDE SEQUENCE</scope>
    <source>
        <strain evidence="2">VKM Ac-1940</strain>
    </source>
</reference>
<accession>A0A9W6HMP0</accession>
<keyword evidence="1" id="KW-1133">Transmembrane helix</keyword>
<dbReference type="Proteomes" id="UP001142291">
    <property type="component" value="Unassembled WGS sequence"/>
</dbReference>
<evidence type="ECO:0000313" key="2">
    <source>
        <dbReference type="EMBL" id="GLJ95569.1"/>
    </source>
</evidence>
<proteinExistence type="predicted"/>
<keyword evidence="3" id="KW-1185">Reference proteome</keyword>
<protein>
    <submittedName>
        <fullName evidence="2">Uncharacterized protein</fullName>
    </submittedName>
</protein>
<organism evidence="2 3">
    <name type="scientific">Microbacterium dextranolyticum</name>
    <dbReference type="NCBI Taxonomy" id="36806"/>
    <lineage>
        <taxon>Bacteria</taxon>
        <taxon>Bacillati</taxon>
        <taxon>Actinomycetota</taxon>
        <taxon>Actinomycetes</taxon>
        <taxon>Micrococcales</taxon>
        <taxon>Microbacteriaceae</taxon>
        <taxon>Microbacterium</taxon>
    </lineage>
</organism>
<reference evidence="2" key="1">
    <citation type="journal article" date="2014" name="Int. J. Syst. Evol. Microbiol.">
        <title>Complete genome sequence of Corynebacterium casei LMG S-19264T (=DSM 44701T), isolated from a smear-ripened cheese.</title>
        <authorList>
            <consortium name="US DOE Joint Genome Institute (JGI-PGF)"/>
            <person name="Walter F."/>
            <person name="Albersmeier A."/>
            <person name="Kalinowski J."/>
            <person name="Ruckert C."/>
        </authorList>
    </citation>
    <scope>NUCLEOTIDE SEQUENCE</scope>
    <source>
        <strain evidence="2">VKM Ac-1940</strain>
    </source>
</reference>
<dbReference type="AlphaFoldDB" id="A0A9W6HMP0"/>
<evidence type="ECO:0000313" key="3">
    <source>
        <dbReference type="Proteomes" id="UP001142291"/>
    </source>
</evidence>
<comment type="caution">
    <text evidence="2">The sequence shown here is derived from an EMBL/GenBank/DDBJ whole genome shotgun (WGS) entry which is preliminary data.</text>
</comment>
<keyword evidence="1" id="KW-0812">Transmembrane</keyword>
<keyword evidence="1" id="KW-0472">Membrane</keyword>
<sequence length="158" mass="16156">MPSGPAPGPSRGRGRRGGCLGAIVIVVAVVVGLPVTITLVNDAAARRIENELVALPLPACTERVGSASRAAKLTGNGNGMQYLGAIFVRSELSIADLQAYYDDASDSTGLSVTVSDAGALDDMHGGPIGAGLPSGTRIVWAWGDGPGELFEEFDIRGH</sequence>
<dbReference type="RefSeq" id="WP_271202526.1">
    <property type="nucleotide sequence ID" value="NZ_BSER01000009.1"/>
</dbReference>
<name>A0A9W6HMP0_9MICO</name>
<gene>
    <name evidence="2" type="ORF">GCM10017591_16320</name>
</gene>